<keyword evidence="4" id="KW-0378">Hydrolase</keyword>
<evidence type="ECO:0000313" key="10">
    <source>
        <dbReference type="Proteomes" id="UP000198506"/>
    </source>
</evidence>
<evidence type="ECO:0000313" key="9">
    <source>
        <dbReference type="EMBL" id="SFS10337.1"/>
    </source>
</evidence>
<evidence type="ECO:0000256" key="2">
    <source>
        <dbReference type="ARBA" id="ARBA00009045"/>
    </source>
</evidence>
<keyword evidence="3 7" id="KW-0812">Transmembrane</keyword>
<feature type="transmembrane region" description="Helical" evidence="7">
    <location>
        <begin position="265"/>
        <end position="283"/>
    </location>
</feature>
<dbReference type="SUPFAM" id="SSF144091">
    <property type="entry name" value="Rhomboid-like"/>
    <property type="match status" value="1"/>
</dbReference>
<evidence type="ECO:0000256" key="7">
    <source>
        <dbReference type="SAM" id="Phobius"/>
    </source>
</evidence>
<evidence type="ECO:0000256" key="5">
    <source>
        <dbReference type="ARBA" id="ARBA00022989"/>
    </source>
</evidence>
<feature type="transmembrane region" description="Helical" evidence="7">
    <location>
        <begin position="185"/>
        <end position="201"/>
    </location>
</feature>
<keyword evidence="10" id="KW-1185">Reference proteome</keyword>
<feature type="transmembrane region" description="Helical" evidence="7">
    <location>
        <begin position="160"/>
        <end position="179"/>
    </location>
</feature>
<feature type="transmembrane region" description="Helical" evidence="7">
    <location>
        <begin position="126"/>
        <end position="148"/>
    </location>
</feature>
<proteinExistence type="inferred from homology"/>
<feature type="transmembrane region" description="Helical" evidence="7">
    <location>
        <begin position="213"/>
        <end position="231"/>
    </location>
</feature>
<keyword evidence="6 7" id="KW-0472">Membrane</keyword>
<dbReference type="InterPro" id="IPR050925">
    <property type="entry name" value="Rhomboid_protease_S54"/>
</dbReference>
<dbReference type="EMBL" id="FOZN01000002">
    <property type="protein sequence ID" value="SFS10337.1"/>
    <property type="molecule type" value="Genomic_DNA"/>
</dbReference>
<dbReference type="Gene3D" id="1.20.1540.10">
    <property type="entry name" value="Rhomboid-like"/>
    <property type="match status" value="1"/>
</dbReference>
<dbReference type="PANTHER" id="PTHR43731">
    <property type="entry name" value="RHOMBOID PROTEASE"/>
    <property type="match status" value="1"/>
</dbReference>
<comment type="similarity">
    <text evidence="2">Belongs to the peptidase S54 family.</text>
</comment>
<evidence type="ECO:0000256" key="4">
    <source>
        <dbReference type="ARBA" id="ARBA00022801"/>
    </source>
</evidence>
<organism evidence="9 10">
    <name type="scientific">Agrococcus baldri</name>
    <dbReference type="NCBI Taxonomy" id="153730"/>
    <lineage>
        <taxon>Bacteria</taxon>
        <taxon>Bacillati</taxon>
        <taxon>Actinomycetota</taxon>
        <taxon>Actinomycetes</taxon>
        <taxon>Micrococcales</taxon>
        <taxon>Microbacteriaceae</taxon>
        <taxon>Agrococcus</taxon>
    </lineage>
</organism>
<evidence type="ECO:0000259" key="8">
    <source>
        <dbReference type="Pfam" id="PF01694"/>
    </source>
</evidence>
<accession>A0AA94HN54</accession>
<evidence type="ECO:0000256" key="6">
    <source>
        <dbReference type="ARBA" id="ARBA00023136"/>
    </source>
</evidence>
<gene>
    <name evidence="9" type="ORF">SAMN04487783_1394</name>
</gene>
<dbReference type="RefSeq" id="WP_143103055.1">
    <property type="nucleotide sequence ID" value="NZ_FOZN01000002.1"/>
</dbReference>
<dbReference type="AlphaFoldDB" id="A0AA94HN54"/>
<dbReference type="PANTHER" id="PTHR43731:SF14">
    <property type="entry name" value="PRESENILIN-ASSOCIATED RHOMBOID-LIKE PROTEIN, MITOCHONDRIAL"/>
    <property type="match status" value="1"/>
</dbReference>
<dbReference type="InterPro" id="IPR035952">
    <property type="entry name" value="Rhomboid-like_sf"/>
</dbReference>
<comment type="subcellular location">
    <subcellularLocation>
        <location evidence="1">Membrane</location>
        <topology evidence="1">Multi-pass membrane protein</topology>
    </subcellularLocation>
</comment>
<dbReference type="GO" id="GO:0016020">
    <property type="term" value="C:membrane"/>
    <property type="evidence" value="ECO:0007669"/>
    <property type="project" value="UniProtKB-SubCell"/>
</dbReference>
<evidence type="ECO:0000256" key="1">
    <source>
        <dbReference type="ARBA" id="ARBA00004141"/>
    </source>
</evidence>
<sequence>MTAAAPADRCYRHPDRVSWVLCSRCGRTVCGQCQQQAPVGVRCPDCVRELAQEQRTLHRETRVAHGGPRTAVGSRVRRWFGQPAPVTMTIIAVTAMVGVLQLLTGGFVTNLFAYQIGAGILQPWRFVTYALVHAGLLHFAFNMLVLWMVGPSIEQRIGRLPFLAAYIVSAAGAAVAVAWLTPMSAVVGASGAIYALFGMAIGMQRMLGRVQPALLLVVGINLVLTFVLGGISWSAHVGGLAIGLALGFGIGLAHKRMRGDQATKAAWLVIAAVALALAALFALRVGTAL</sequence>
<feature type="transmembrane region" description="Helical" evidence="7">
    <location>
        <begin position="237"/>
        <end position="253"/>
    </location>
</feature>
<dbReference type="GO" id="GO:0004252">
    <property type="term" value="F:serine-type endopeptidase activity"/>
    <property type="evidence" value="ECO:0007669"/>
    <property type="project" value="InterPro"/>
</dbReference>
<reference evidence="9 10" key="1">
    <citation type="submission" date="2016-10" db="EMBL/GenBank/DDBJ databases">
        <authorList>
            <person name="Varghese N."/>
            <person name="Submissions S."/>
        </authorList>
    </citation>
    <scope>NUCLEOTIDE SEQUENCE [LARGE SCALE GENOMIC DNA]</scope>
    <source>
        <strain evidence="9 10">IAM 15147</strain>
    </source>
</reference>
<feature type="transmembrane region" description="Helical" evidence="7">
    <location>
        <begin position="86"/>
        <end position="114"/>
    </location>
</feature>
<feature type="domain" description="Peptidase S54 rhomboid" evidence="8">
    <location>
        <begin position="122"/>
        <end position="250"/>
    </location>
</feature>
<dbReference type="GO" id="GO:0006508">
    <property type="term" value="P:proteolysis"/>
    <property type="evidence" value="ECO:0007669"/>
    <property type="project" value="UniProtKB-KW"/>
</dbReference>
<protein>
    <submittedName>
        <fullName evidence="9">Membrane associated serine protease, rhomboid family</fullName>
    </submittedName>
</protein>
<dbReference type="Proteomes" id="UP000198506">
    <property type="component" value="Unassembled WGS sequence"/>
</dbReference>
<comment type="caution">
    <text evidence="9">The sequence shown here is derived from an EMBL/GenBank/DDBJ whole genome shotgun (WGS) entry which is preliminary data.</text>
</comment>
<evidence type="ECO:0000256" key="3">
    <source>
        <dbReference type="ARBA" id="ARBA00022692"/>
    </source>
</evidence>
<name>A0AA94HN54_9MICO</name>
<keyword evidence="5 7" id="KW-1133">Transmembrane helix</keyword>
<dbReference type="Pfam" id="PF01694">
    <property type="entry name" value="Rhomboid"/>
    <property type="match status" value="1"/>
</dbReference>
<keyword evidence="9" id="KW-0645">Protease</keyword>
<dbReference type="InterPro" id="IPR022764">
    <property type="entry name" value="Peptidase_S54_rhomboid_dom"/>
</dbReference>